<evidence type="ECO:0000313" key="2">
    <source>
        <dbReference type="Proteomes" id="UP000541810"/>
    </source>
</evidence>
<dbReference type="Gene3D" id="1.25.40.10">
    <property type="entry name" value="Tetratricopeptide repeat domain"/>
    <property type="match status" value="1"/>
</dbReference>
<dbReference type="AlphaFoldDB" id="A0A7X0HBQ9"/>
<keyword evidence="2" id="KW-1185">Reference proteome</keyword>
<proteinExistence type="predicted"/>
<name>A0A7X0HBQ9_9BACT</name>
<organism evidence="1 2">
    <name type="scientific">Algisphaera agarilytica</name>
    <dbReference type="NCBI Taxonomy" id="1385975"/>
    <lineage>
        <taxon>Bacteria</taxon>
        <taxon>Pseudomonadati</taxon>
        <taxon>Planctomycetota</taxon>
        <taxon>Phycisphaerae</taxon>
        <taxon>Phycisphaerales</taxon>
        <taxon>Phycisphaeraceae</taxon>
        <taxon>Algisphaera</taxon>
    </lineage>
</organism>
<reference evidence="1 2" key="1">
    <citation type="submission" date="2020-08" db="EMBL/GenBank/DDBJ databases">
        <title>Genomic Encyclopedia of Type Strains, Phase IV (KMG-IV): sequencing the most valuable type-strain genomes for metagenomic binning, comparative biology and taxonomic classification.</title>
        <authorList>
            <person name="Goeker M."/>
        </authorList>
    </citation>
    <scope>NUCLEOTIDE SEQUENCE [LARGE SCALE GENOMIC DNA]</scope>
    <source>
        <strain evidence="1 2">DSM 103725</strain>
    </source>
</reference>
<dbReference type="EMBL" id="JACHGY010000001">
    <property type="protein sequence ID" value="MBB6431499.1"/>
    <property type="molecule type" value="Genomic_DNA"/>
</dbReference>
<evidence type="ECO:0000313" key="1">
    <source>
        <dbReference type="EMBL" id="MBB6431499.1"/>
    </source>
</evidence>
<dbReference type="Proteomes" id="UP000541810">
    <property type="component" value="Unassembled WGS sequence"/>
</dbReference>
<dbReference type="RefSeq" id="WP_184678963.1">
    <property type="nucleotide sequence ID" value="NZ_JACHGY010000001.1"/>
</dbReference>
<gene>
    <name evidence="1" type="ORF">HNQ40_003305</name>
</gene>
<protein>
    <submittedName>
        <fullName evidence="1">Tetratricopeptide (TPR) repeat protein</fullName>
    </submittedName>
</protein>
<accession>A0A7X0HBQ9</accession>
<dbReference type="SUPFAM" id="SSF48452">
    <property type="entry name" value="TPR-like"/>
    <property type="match status" value="1"/>
</dbReference>
<comment type="caution">
    <text evidence="1">The sequence shown here is derived from an EMBL/GenBank/DDBJ whole genome shotgun (WGS) entry which is preliminary data.</text>
</comment>
<dbReference type="InterPro" id="IPR011990">
    <property type="entry name" value="TPR-like_helical_dom_sf"/>
</dbReference>
<sequence>MLDPKITDLCQAGDRLLDSQDLLGALIAYQEALSLVPEPKHDYAASVWLYTAIGDALLFMNRHEEAHVAFHKALFSATGFGNPYIHMRLGQCRFEMNDLDLAADELMRAYMGDAEAVIEGQDPKYFEFLKTRAHI</sequence>